<protein>
    <submittedName>
        <fullName evidence="4">Putative unusual protein kinase</fullName>
    </submittedName>
</protein>
<evidence type="ECO:0000256" key="2">
    <source>
        <dbReference type="SAM" id="Phobius"/>
    </source>
</evidence>
<dbReference type="AlphaFoldDB" id="A0A563VU43"/>
<evidence type="ECO:0000256" key="1">
    <source>
        <dbReference type="ARBA" id="ARBA00009670"/>
    </source>
</evidence>
<feature type="transmembrane region" description="Helical" evidence="2">
    <location>
        <begin position="493"/>
        <end position="513"/>
    </location>
</feature>
<comment type="similarity">
    <text evidence="1">Belongs to the protein kinase superfamily. ADCK protein kinase family.</text>
</comment>
<reference evidence="4 5" key="1">
    <citation type="submission" date="2019-01" db="EMBL/GenBank/DDBJ databases">
        <authorList>
            <person name="Brito A."/>
        </authorList>
    </citation>
    <scope>NUCLEOTIDE SEQUENCE [LARGE SCALE GENOMIC DNA]</scope>
    <source>
        <strain evidence="4">1</strain>
    </source>
</reference>
<sequence length="547" mass="61107">MFSLTKTSGRQREIIEIVLGNGWDYMRGLLVGGKADEPQLPPPAVFKNILTELGPFYVKIGQLLSTRPDLLPPEYIQSLTALQAEVPPVPWLEIEAVIKEQLSQPITQIFSNIDPEPVAAGSIAQVHHATLINGESVALKVQRPGIDRIVDQDIILIKAIAELVSLTEFGQDYNTVGLAEEFTQAIKAELDFTKEAGYTDQLRQNLATSKWFDSQKLVIPKIYWSITTEKLLTLEWLVGQPILQADVPLVSEDAVNNCETITTILFRAFFQQMFIDGFFHADPHPGNIFYLDNSKVALIDCGSIGSLDPRTQKLLTEMLLAIIDMDASRCSQLTLELSENSQSSNLATLENDYDKILRRYYNLNLAQLNFSEIFYEVLQLARKNKIKLPRNLGLFTKTLANLEGVARQLNPNLNLLVEIKPLMTDILRRQLIGEAPIPTLLRTVLDFKSLSLQSPRQLELLLERLGKETLQWNISVKQVDSLRRSVDDSANRLSFSIVVGSLIMGAAIISTGAQTQQLALITDILFAAASFLGLWLLVSILRSGRLK</sequence>
<organism evidence="4 5">
    <name type="scientific">Hyella patelloides LEGE 07179</name>
    <dbReference type="NCBI Taxonomy" id="945734"/>
    <lineage>
        <taxon>Bacteria</taxon>
        <taxon>Bacillati</taxon>
        <taxon>Cyanobacteriota</taxon>
        <taxon>Cyanophyceae</taxon>
        <taxon>Pleurocapsales</taxon>
        <taxon>Hyellaceae</taxon>
        <taxon>Hyella</taxon>
    </lineage>
</organism>
<keyword evidence="5" id="KW-1185">Reference proteome</keyword>
<keyword evidence="2" id="KW-0812">Transmembrane</keyword>
<gene>
    <name evidence="4" type="ORF">H1P_300018</name>
</gene>
<dbReference type="SUPFAM" id="SSF56112">
    <property type="entry name" value="Protein kinase-like (PK-like)"/>
    <property type="match status" value="1"/>
</dbReference>
<dbReference type="Proteomes" id="UP000320055">
    <property type="component" value="Unassembled WGS sequence"/>
</dbReference>
<proteinExistence type="inferred from homology"/>
<dbReference type="InterPro" id="IPR011009">
    <property type="entry name" value="Kinase-like_dom_sf"/>
</dbReference>
<dbReference type="GO" id="GO:0016301">
    <property type="term" value="F:kinase activity"/>
    <property type="evidence" value="ECO:0007669"/>
    <property type="project" value="UniProtKB-KW"/>
</dbReference>
<feature type="transmembrane region" description="Helical" evidence="2">
    <location>
        <begin position="519"/>
        <end position="541"/>
    </location>
</feature>
<dbReference type="InterPro" id="IPR050154">
    <property type="entry name" value="UbiB_kinase"/>
</dbReference>
<dbReference type="RefSeq" id="WP_186375859.1">
    <property type="nucleotide sequence ID" value="NZ_LR213790.1"/>
</dbReference>
<dbReference type="PANTHER" id="PTHR10566">
    <property type="entry name" value="CHAPERONE-ACTIVITY OF BC1 COMPLEX CABC1 -RELATED"/>
    <property type="match status" value="1"/>
</dbReference>
<dbReference type="Pfam" id="PF03109">
    <property type="entry name" value="ABC1"/>
    <property type="match status" value="1"/>
</dbReference>
<keyword evidence="2" id="KW-1133">Transmembrane helix</keyword>
<keyword evidence="4" id="KW-0808">Transferase</keyword>
<dbReference type="CDD" id="cd05121">
    <property type="entry name" value="ABC1_ADCK3-like"/>
    <property type="match status" value="1"/>
</dbReference>
<dbReference type="PANTHER" id="PTHR10566:SF113">
    <property type="entry name" value="PROTEIN ACTIVITY OF BC1 COMPLEX KINASE 7, CHLOROPLASTIC"/>
    <property type="match status" value="1"/>
</dbReference>
<evidence type="ECO:0000259" key="3">
    <source>
        <dbReference type="Pfam" id="PF03109"/>
    </source>
</evidence>
<dbReference type="EMBL" id="CAACVJ010000224">
    <property type="protein sequence ID" value="VEP14996.1"/>
    <property type="molecule type" value="Genomic_DNA"/>
</dbReference>
<keyword evidence="4" id="KW-0418">Kinase</keyword>
<accession>A0A563VU43</accession>
<evidence type="ECO:0000313" key="5">
    <source>
        <dbReference type="Proteomes" id="UP000320055"/>
    </source>
</evidence>
<dbReference type="InterPro" id="IPR004147">
    <property type="entry name" value="ABC1_dom"/>
</dbReference>
<keyword evidence="2" id="KW-0472">Membrane</keyword>
<name>A0A563VU43_9CYAN</name>
<evidence type="ECO:0000313" key="4">
    <source>
        <dbReference type="EMBL" id="VEP14996.1"/>
    </source>
</evidence>
<feature type="domain" description="ABC1 atypical kinase-like" evidence="3">
    <location>
        <begin position="82"/>
        <end position="332"/>
    </location>
</feature>